<feature type="region of interest" description="Disordered" evidence="1">
    <location>
        <begin position="48"/>
        <end position="69"/>
    </location>
</feature>
<gene>
    <name evidence="2" type="ORF">EDD54_1333</name>
</gene>
<feature type="region of interest" description="Disordered" evidence="1">
    <location>
        <begin position="1"/>
        <end position="35"/>
    </location>
</feature>
<feature type="compositionally biased region" description="Polar residues" evidence="1">
    <location>
        <begin position="1"/>
        <end position="11"/>
    </location>
</feature>
<keyword evidence="3" id="KW-1185">Reference proteome</keyword>
<sequence length="69" mass="7080">MTDPVKTQTIGLETAVDASSPAAAQGGHPPVRRPWVKPTVEDAGVWSATADKHTAPLEQTGAESAKDGS</sequence>
<protein>
    <submittedName>
        <fullName evidence="2">Uncharacterized protein</fullName>
    </submittedName>
</protein>
<evidence type="ECO:0000313" key="3">
    <source>
        <dbReference type="Proteomes" id="UP000294547"/>
    </source>
</evidence>
<dbReference type="RefSeq" id="WP_208112153.1">
    <property type="nucleotide sequence ID" value="NZ_SNXY01000006.1"/>
</dbReference>
<comment type="caution">
    <text evidence="2">The sequence shown here is derived from an EMBL/GenBank/DDBJ whole genome shotgun (WGS) entry which is preliminary data.</text>
</comment>
<organism evidence="2 3">
    <name type="scientific">Oharaeibacter diazotrophicus</name>
    <dbReference type="NCBI Taxonomy" id="1920512"/>
    <lineage>
        <taxon>Bacteria</taxon>
        <taxon>Pseudomonadati</taxon>
        <taxon>Pseudomonadota</taxon>
        <taxon>Alphaproteobacteria</taxon>
        <taxon>Hyphomicrobiales</taxon>
        <taxon>Pleomorphomonadaceae</taxon>
        <taxon>Oharaeibacter</taxon>
    </lineage>
</organism>
<dbReference type="Proteomes" id="UP000294547">
    <property type="component" value="Unassembled WGS sequence"/>
</dbReference>
<evidence type="ECO:0000256" key="1">
    <source>
        <dbReference type="SAM" id="MobiDB-lite"/>
    </source>
</evidence>
<evidence type="ECO:0000313" key="2">
    <source>
        <dbReference type="EMBL" id="TDP87438.1"/>
    </source>
</evidence>
<accession>A0A4V6PVI9</accession>
<dbReference type="AlphaFoldDB" id="A0A4V6PVI9"/>
<dbReference type="EMBL" id="SNXY01000006">
    <property type="protein sequence ID" value="TDP87438.1"/>
    <property type="molecule type" value="Genomic_DNA"/>
</dbReference>
<reference evidence="2 3" key="1">
    <citation type="submission" date="2019-03" db="EMBL/GenBank/DDBJ databases">
        <title>Genomic Encyclopedia of Type Strains, Phase IV (KMG-IV): sequencing the most valuable type-strain genomes for metagenomic binning, comparative biology and taxonomic classification.</title>
        <authorList>
            <person name="Goeker M."/>
        </authorList>
    </citation>
    <scope>NUCLEOTIDE SEQUENCE [LARGE SCALE GENOMIC DNA]</scope>
    <source>
        <strain evidence="2 3">DSM 102969</strain>
    </source>
</reference>
<proteinExistence type="predicted"/>
<name>A0A4V6PVI9_9HYPH</name>